<organism evidence="1 2">
    <name type="scientific">Temnothorax longispinosus</name>
    <dbReference type="NCBI Taxonomy" id="300112"/>
    <lineage>
        <taxon>Eukaryota</taxon>
        <taxon>Metazoa</taxon>
        <taxon>Ecdysozoa</taxon>
        <taxon>Arthropoda</taxon>
        <taxon>Hexapoda</taxon>
        <taxon>Insecta</taxon>
        <taxon>Pterygota</taxon>
        <taxon>Neoptera</taxon>
        <taxon>Endopterygota</taxon>
        <taxon>Hymenoptera</taxon>
        <taxon>Apocrita</taxon>
        <taxon>Aculeata</taxon>
        <taxon>Formicoidea</taxon>
        <taxon>Formicidae</taxon>
        <taxon>Myrmicinae</taxon>
        <taxon>Temnothorax</taxon>
    </lineage>
</organism>
<reference evidence="1 2" key="1">
    <citation type="journal article" date="2019" name="Philos. Trans. R. Soc. Lond., B, Biol. Sci.">
        <title>Ant behaviour and brain gene expression of defending hosts depend on the ecological success of the intruding social parasite.</title>
        <authorList>
            <person name="Kaur R."/>
            <person name="Stoldt M."/>
            <person name="Jongepier E."/>
            <person name="Feldmeyer B."/>
            <person name="Menzel F."/>
            <person name="Bornberg-Bauer E."/>
            <person name="Foitzik S."/>
        </authorList>
    </citation>
    <scope>NUCLEOTIDE SEQUENCE [LARGE SCALE GENOMIC DNA]</scope>
    <source>
        <tissue evidence="1">Whole body</tissue>
    </source>
</reference>
<gene>
    <name evidence="1" type="ORF">DBV15_01619</name>
</gene>
<comment type="caution">
    <text evidence="1">The sequence shown here is derived from an EMBL/GenBank/DDBJ whole genome shotgun (WGS) entry which is preliminary data.</text>
</comment>
<dbReference type="Proteomes" id="UP000310200">
    <property type="component" value="Unassembled WGS sequence"/>
</dbReference>
<name>A0A4V3SBK5_9HYME</name>
<sequence length="183" mass="21159">MTFTTGTHEQITNFLKQPLAFSASFCLSPTRDAPCRKDAETRMTRRTKKEMRNCETRLNAELIEMAYRCHTRDHLPRQGTPSGGIETWHRQSPLVLAAASVVLPKQLRIFRRVTINRRGTILTRRRNCATAGYVISYRNLQTRAKSQRLNRATSDIIQVYVKYRRLKSLSNFDCKLTSELIPV</sequence>
<evidence type="ECO:0000313" key="2">
    <source>
        <dbReference type="Proteomes" id="UP000310200"/>
    </source>
</evidence>
<proteinExistence type="predicted"/>
<dbReference type="EMBL" id="QBLH01001083">
    <property type="protein sequence ID" value="TGZ53244.1"/>
    <property type="molecule type" value="Genomic_DNA"/>
</dbReference>
<dbReference type="AlphaFoldDB" id="A0A4V3SBK5"/>
<accession>A0A4V3SBK5</accession>
<feature type="non-terminal residue" evidence="1">
    <location>
        <position position="183"/>
    </location>
</feature>
<protein>
    <submittedName>
        <fullName evidence="1">Uncharacterized protein</fullName>
    </submittedName>
</protein>
<keyword evidence="2" id="KW-1185">Reference proteome</keyword>
<evidence type="ECO:0000313" key="1">
    <source>
        <dbReference type="EMBL" id="TGZ53244.1"/>
    </source>
</evidence>